<sequence>MRSITSSDIPLIIAYIIILFHLFVDTLLRQNADARRFDLDNDTDKSSTLFVFIAFIIVLGIPVFMLSIIIGLNDNLGIGVIESPYREILSWSGIILILFGFGLRAYAMRINRFFTRTLRIGEGQFIVTEGPYRYIRHPGYAGQLLMWHGFGLSSGNWIVFIIISIIINITYWYRIRCEEFMLLRTFGVDYLEYSTRVKKIIPFIY</sequence>
<evidence type="ECO:0000313" key="2">
    <source>
        <dbReference type="Proteomes" id="UP000789920"/>
    </source>
</evidence>
<proteinExistence type="predicted"/>
<comment type="caution">
    <text evidence="1">The sequence shown here is derived from an EMBL/GenBank/DDBJ whole genome shotgun (WGS) entry which is preliminary data.</text>
</comment>
<reference evidence="1" key="1">
    <citation type="submission" date="2021-06" db="EMBL/GenBank/DDBJ databases">
        <authorList>
            <person name="Kallberg Y."/>
            <person name="Tangrot J."/>
            <person name="Rosling A."/>
        </authorList>
    </citation>
    <scope>NUCLEOTIDE SEQUENCE</scope>
    <source>
        <strain evidence="1">MA461A</strain>
    </source>
</reference>
<dbReference type="Proteomes" id="UP000789920">
    <property type="component" value="Unassembled WGS sequence"/>
</dbReference>
<name>A0ACA9PRW8_9GLOM</name>
<organism evidence="1 2">
    <name type="scientific">Racocetra persica</name>
    <dbReference type="NCBI Taxonomy" id="160502"/>
    <lineage>
        <taxon>Eukaryota</taxon>
        <taxon>Fungi</taxon>
        <taxon>Fungi incertae sedis</taxon>
        <taxon>Mucoromycota</taxon>
        <taxon>Glomeromycotina</taxon>
        <taxon>Glomeromycetes</taxon>
        <taxon>Diversisporales</taxon>
        <taxon>Gigasporaceae</taxon>
        <taxon>Racocetra</taxon>
    </lineage>
</organism>
<evidence type="ECO:0000313" key="1">
    <source>
        <dbReference type="EMBL" id="CAG8718351.1"/>
    </source>
</evidence>
<gene>
    <name evidence="1" type="ORF">RPERSI_LOCUS11085</name>
</gene>
<dbReference type="EMBL" id="CAJVQC010022519">
    <property type="protein sequence ID" value="CAG8718351.1"/>
    <property type="molecule type" value="Genomic_DNA"/>
</dbReference>
<keyword evidence="2" id="KW-1185">Reference proteome</keyword>
<protein>
    <submittedName>
        <fullName evidence="1">11367_t:CDS:1</fullName>
    </submittedName>
</protein>
<accession>A0ACA9PRW8</accession>